<evidence type="ECO:0000313" key="14">
    <source>
        <dbReference type="EMBL" id="WAH40687.1"/>
    </source>
</evidence>
<sequence>MAVELARWQFGVTTVYHFLFVPLTIGLGFLIAILESIYVAKNDEKYKKMAQFWMKFFLINLAIAVVTGIFQEFQFGMNWSTYSRFVGDVFGPSLAVEGLAAFFLESTFLGVWLFGWERLPKKVHLASIWLVSLGSTLSAFWILTANAFMQEPMGYAIHDGRAEMTSFGAILTNPQLWVEFPHVFFGAIATGSFFMVGISAWYLLRKRSIDLFQPSFRIATVVALISSILTAVVGHEQAQHEVVAQPMKMAAAEALWNTSPLHAPETLIAGIDVAGHHNTFAIKIPYLLSILSYNRLSGRVQGINQLQQQFVQKYGPGNYIPNVYISFWTFRIMVGAGSLMVLLSLIGLVLFLRDRELKHGWFLKSMLAAIALPYIANTAGWIFTEMGRQPWIVYGLLQTRDAVSPTVSNANVLFTLVGFAFVYIVLLTIGVYLAARAVRQGPDDENEREDGIPSNLLLEPSGGVQVDVE</sequence>
<feature type="transmembrane region" description="Helical" evidence="12">
    <location>
        <begin position="52"/>
        <end position="70"/>
    </location>
</feature>
<keyword evidence="11 12" id="KW-0472">Membrane</keyword>
<comment type="subcellular location">
    <subcellularLocation>
        <location evidence="1">Cell membrane</location>
        <topology evidence="1">Multi-pass membrane protein</topology>
    </subcellularLocation>
</comment>
<evidence type="ECO:0000256" key="8">
    <source>
        <dbReference type="ARBA" id="ARBA00022982"/>
    </source>
</evidence>
<feature type="transmembrane region" description="Helical" evidence="12">
    <location>
        <begin position="183"/>
        <end position="204"/>
    </location>
</feature>
<comment type="similarity">
    <text evidence="2 12">Belongs to the cytochrome ubiquinol oxidase subunit 1 family.</text>
</comment>
<dbReference type="PIRSF" id="PIRSF006446">
    <property type="entry name" value="Cyt_quinol_oxidase_1"/>
    <property type="match status" value="1"/>
</dbReference>
<dbReference type="InterPro" id="IPR002585">
    <property type="entry name" value="Cyt-d_ubiquinol_oxidase_su_1"/>
</dbReference>
<keyword evidence="9 12" id="KW-1133">Transmembrane helix</keyword>
<feature type="transmembrane region" description="Helical" evidence="12">
    <location>
        <begin position="216"/>
        <end position="234"/>
    </location>
</feature>
<feature type="region of interest" description="Disordered" evidence="13">
    <location>
        <begin position="443"/>
        <end position="469"/>
    </location>
</feature>
<keyword evidence="5 12" id="KW-0349">Heme</keyword>
<evidence type="ECO:0000256" key="4">
    <source>
        <dbReference type="ARBA" id="ARBA00022475"/>
    </source>
</evidence>
<evidence type="ECO:0000256" key="12">
    <source>
        <dbReference type="PIRNR" id="PIRNR006446"/>
    </source>
</evidence>
<feature type="transmembrane region" description="Helical" evidence="12">
    <location>
        <begin position="90"/>
        <end position="116"/>
    </location>
</feature>
<keyword evidence="10 12" id="KW-0408">Iron</keyword>
<evidence type="ECO:0000256" key="7">
    <source>
        <dbReference type="ARBA" id="ARBA00022723"/>
    </source>
</evidence>
<keyword evidence="4 12" id="KW-1003">Cell membrane</keyword>
<dbReference type="PANTHER" id="PTHR30365">
    <property type="entry name" value="CYTOCHROME D UBIQUINOL OXIDASE"/>
    <property type="match status" value="1"/>
</dbReference>
<feature type="transmembrane region" description="Helical" evidence="12">
    <location>
        <begin position="15"/>
        <end position="40"/>
    </location>
</feature>
<keyword evidence="3 12" id="KW-0813">Transport</keyword>
<evidence type="ECO:0000256" key="1">
    <source>
        <dbReference type="ARBA" id="ARBA00004651"/>
    </source>
</evidence>
<evidence type="ECO:0000256" key="6">
    <source>
        <dbReference type="ARBA" id="ARBA00022692"/>
    </source>
</evidence>
<dbReference type="EMBL" id="CP104067">
    <property type="protein sequence ID" value="WAH40687.1"/>
    <property type="molecule type" value="Genomic_DNA"/>
</dbReference>
<reference evidence="14" key="1">
    <citation type="submission" date="2022-08" db="EMBL/GenBank/DDBJ databases">
        <title>Alicyclobacillus fastidiosus DSM 17978, complete genome.</title>
        <authorList>
            <person name="Wang Q."/>
            <person name="Cai R."/>
            <person name="Wang Z."/>
        </authorList>
    </citation>
    <scope>NUCLEOTIDE SEQUENCE</scope>
    <source>
        <strain evidence="14">DSM 17978</strain>
    </source>
</reference>
<proteinExistence type="inferred from homology"/>
<keyword evidence="8 12" id="KW-0249">Electron transport</keyword>
<accession>A0ABY6ZDU9</accession>
<name>A0ABY6ZDU9_9BACL</name>
<protein>
    <submittedName>
        <fullName evidence="14">Cytochrome ubiquinol oxidase subunit I</fullName>
    </submittedName>
</protein>
<evidence type="ECO:0000256" key="5">
    <source>
        <dbReference type="ARBA" id="ARBA00022617"/>
    </source>
</evidence>
<dbReference type="RefSeq" id="WP_268004584.1">
    <property type="nucleotide sequence ID" value="NZ_BSUT01000001.1"/>
</dbReference>
<gene>
    <name evidence="14" type="ORF">NZD89_20635</name>
</gene>
<evidence type="ECO:0000256" key="13">
    <source>
        <dbReference type="SAM" id="MobiDB-lite"/>
    </source>
</evidence>
<keyword evidence="7 12" id="KW-0479">Metal-binding</keyword>
<feature type="transmembrane region" description="Helical" evidence="12">
    <location>
        <begin position="328"/>
        <end position="352"/>
    </location>
</feature>
<evidence type="ECO:0000256" key="10">
    <source>
        <dbReference type="ARBA" id="ARBA00023004"/>
    </source>
</evidence>
<keyword evidence="15" id="KW-1185">Reference proteome</keyword>
<evidence type="ECO:0000256" key="11">
    <source>
        <dbReference type="ARBA" id="ARBA00023136"/>
    </source>
</evidence>
<dbReference type="Pfam" id="PF01654">
    <property type="entry name" value="Cyt_bd_oxida_I"/>
    <property type="match status" value="1"/>
</dbReference>
<evidence type="ECO:0000256" key="3">
    <source>
        <dbReference type="ARBA" id="ARBA00022448"/>
    </source>
</evidence>
<evidence type="ECO:0000256" key="2">
    <source>
        <dbReference type="ARBA" id="ARBA00009819"/>
    </source>
</evidence>
<evidence type="ECO:0000256" key="9">
    <source>
        <dbReference type="ARBA" id="ARBA00022989"/>
    </source>
</evidence>
<feature type="transmembrane region" description="Helical" evidence="12">
    <location>
        <begin position="361"/>
        <end position="383"/>
    </location>
</feature>
<dbReference type="Proteomes" id="UP001164761">
    <property type="component" value="Chromosome"/>
</dbReference>
<feature type="transmembrane region" description="Helical" evidence="12">
    <location>
        <begin position="412"/>
        <end position="435"/>
    </location>
</feature>
<dbReference type="PANTHER" id="PTHR30365:SF15">
    <property type="entry name" value="CYTOCHROME BD UBIQUINOL OXIDASE SUBUNIT 1"/>
    <property type="match status" value="1"/>
</dbReference>
<keyword evidence="6 12" id="KW-0812">Transmembrane</keyword>
<feature type="transmembrane region" description="Helical" evidence="12">
    <location>
        <begin position="123"/>
        <end position="143"/>
    </location>
</feature>
<evidence type="ECO:0000313" key="15">
    <source>
        <dbReference type="Proteomes" id="UP001164761"/>
    </source>
</evidence>
<organism evidence="14 15">
    <name type="scientific">Alicyclobacillus fastidiosus</name>
    <dbReference type="NCBI Taxonomy" id="392011"/>
    <lineage>
        <taxon>Bacteria</taxon>
        <taxon>Bacillati</taxon>
        <taxon>Bacillota</taxon>
        <taxon>Bacilli</taxon>
        <taxon>Bacillales</taxon>
        <taxon>Alicyclobacillaceae</taxon>
        <taxon>Alicyclobacillus</taxon>
    </lineage>
</organism>